<dbReference type="KEGG" id="nfl:COO91_08137"/>
<dbReference type="EMBL" id="CP024785">
    <property type="protein sequence ID" value="AUB42038.1"/>
    <property type="molecule type" value="Genomic_DNA"/>
</dbReference>
<reference evidence="3 4" key="1">
    <citation type="submission" date="2017-11" db="EMBL/GenBank/DDBJ databases">
        <title>Complete genome of a free-living desiccation-tolerant cyanobacterium and its photosynthetic adaptation to extreme terrestrial habitat.</title>
        <authorList>
            <person name="Shang J."/>
        </authorList>
    </citation>
    <scope>NUCLEOTIDE SEQUENCE [LARGE SCALE GENOMIC DNA]</scope>
    <source>
        <strain evidence="3 4">CCNUN1</strain>
    </source>
</reference>
<dbReference type="Pfam" id="PF05226">
    <property type="entry name" value="CHASE2"/>
    <property type="match status" value="1"/>
</dbReference>
<evidence type="ECO:0000259" key="2">
    <source>
        <dbReference type="SMART" id="SM01080"/>
    </source>
</evidence>
<keyword evidence="1" id="KW-0472">Membrane</keyword>
<proteinExistence type="predicted"/>
<feature type="domain" description="CHASE2" evidence="2">
    <location>
        <begin position="412"/>
        <end position="719"/>
    </location>
</feature>
<name>A0A2K8T2U6_9NOSO</name>
<protein>
    <submittedName>
        <fullName evidence="3">Extracellular</fullName>
    </submittedName>
</protein>
<dbReference type="InterPro" id="IPR024983">
    <property type="entry name" value="CHAT_dom"/>
</dbReference>
<feature type="transmembrane region" description="Helical" evidence="1">
    <location>
        <begin position="726"/>
        <end position="748"/>
    </location>
</feature>
<keyword evidence="4" id="KW-1185">Reference proteome</keyword>
<organism evidence="3 4">
    <name type="scientific">Nostoc flagelliforme CCNUN1</name>
    <dbReference type="NCBI Taxonomy" id="2038116"/>
    <lineage>
        <taxon>Bacteria</taxon>
        <taxon>Bacillati</taxon>
        <taxon>Cyanobacteriota</taxon>
        <taxon>Cyanophyceae</taxon>
        <taxon>Nostocales</taxon>
        <taxon>Nostocaceae</taxon>
        <taxon>Nostoc</taxon>
    </lineage>
</organism>
<dbReference type="AlphaFoldDB" id="A0A2K8T2U6"/>
<gene>
    <name evidence="3" type="ORF">COO91_08137</name>
</gene>
<dbReference type="InterPro" id="IPR007890">
    <property type="entry name" value="CHASE2"/>
</dbReference>
<evidence type="ECO:0000313" key="3">
    <source>
        <dbReference type="EMBL" id="AUB42038.1"/>
    </source>
</evidence>
<dbReference type="Pfam" id="PF12770">
    <property type="entry name" value="CHAT"/>
    <property type="match status" value="1"/>
</dbReference>
<feature type="transmembrane region" description="Helical" evidence="1">
    <location>
        <begin position="700"/>
        <end position="719"/>
    </location>
</feature>
<accession>A0A2K8T2U6</accession>
<keyword evidence="1" id="KW-0812">Transmembrane</keyword>
<feature type="transmembrane region" description="Helical" evidence="1">
    <location>
        <begin position="754"/>
        <end position="775"/>
    </location>
</feature>
<dbReference type="SMART" id="SM01080">
    <property type="entry name" value="CHASE2"/>
    <property type="match status" value="1"/>
</dbReference>
<evidence type="ECO:0000313" key="4">
    <source>
        <dbReference type="Proteomes" id="UP000232003"/>
    </source>
</evidence>
<dbReference type="Proteomes" id="UP000232003">
    <property type="component" value="Chromosome"/>
</dbReference>
<sequence>MLAMQKLVVLKLDGDLSQGVKVTLEIGAEGDRASIEVQAYLPSKPEIIADYRLWRTTYRSLSNFRITPINIHVGGSLDEHLNNCRKLNKKLSQQMNSWLNCNSFRPVKEKLLKQLTLDDTVRVLIKTSDTWLRRLPWHLWDFFEDYQKAEVALSAPEYEYLPKPKTSTIAGQVKILAILGNSEGILIDKDRELLEMLPDAETTFLVEPQRSQLNKQLWERDWDILFFAGHSESLEDGKSGNIYINETDSLTIEQLKYALKKAVNQGLQLAIFNSCDGLGLASQLEDLHIPQIIVMREPVQDLVAQEFLKNFLEKFSSGESLYLAVRESREKLHGIEDKYPCAVCLPIICQNPAAIPPTWKDLLKKPEPRTGQPQLNKYKTRSYCKPLSFQKVLLLSLAIAGLVMGVRWLKILHKWELQALDHLIQLRPPEKQDKRILVITINEEDFQLKQQQQRKGSLSDLALMQLLEKLDSYHPRAIGLDIYRDFSVDAKYSNLATRLRNSDRFYGICEVSEGEQKPGIAPPPEISLQRQGFSDFVVDSDYVIRRHLIAMEPSSTSPCVTPYALSAQLAFHYLQSQGINVNYTQQGELQVGKIVFKQLRSHMGGYQQIDDRGYQVLLNYRSSPSLTQVAEQVSLKDVLTGKVNSSLIKNRIILIGVSASSAGDIFLTPLSEMPGVIIHAQMVSQILSAVLDGRPLLQVLPFWSEVVWVLSWSFVGGTIARCFQIIVPLGLTTGAALMGLYGFCYYLLIQGYWIPLVPSVLALGMTGGSIVVFRLQQINSNESIKF</sequence>
<evidence type="ECO:0000256" key="1">
    <source>
        <dbReference type="SAM" id="Phobius"/>
    </source>
</evidence>
<keyword evidence="1" id="KW-1133">Transmembrane helix</keyword>